<comment type="subcellular location">
    <subcellularLocation>
        <location evidence="9">Cytoplasm</location>
    </subcellularLocation>
</comment>
<keyword evidence="4 8" id="KW-0547">Nucleotide-binding</keyword>
<evidence type="ECO:0000256" key="1">
    <source>
        <dbReference type="ARBA" id="ARBA00004672"/>
    </source>
</evidence>
<dbReference type="InterPro" id="IPR003850">
    <property type="entry name" value="PurS"/>
</dbReference>
<dbReference type="EC" id="6.3.2.6" evidence="8"/>
<dbReference type="InterPro" id="IPR001636">
    <property type="entry name" value="SAICAR_synth"/>
</dbReference>
<feature type="domain" description="SAICAR synthetase/ADE2 N-terminal" evidence="10">
    <location>
        <begin position="6"/>
        <end position="232"/>
    </location>
</feature>
<dbReference type="HAMAP" id="MF_01926">
    <property type="entry name" value="PurS"/>
    <property type="match status" value="1"/>
</dbReference>
<dbReference type="InterPro" id="IPR050089">
    <property type="entry name" value="SAICAR_synthetase"/>
</dbReference>
<evidence type="ECO:0000256" key="4">
    <source>
        <dbReference type="ARBA" id="ARBA00022741"/>
    </source>
</evidence>
<gene>
    <name evidence="8" type="primary">purC</name>
    <name evidence="9" type="synonym">purS</name>
    <name evidence="11" type="ORF">KUA55_06370</name>
</gene>
<dbReference type="GO" id="GO:0004639">
    <property type="term" value="F:phosphoribosylaminoimidazolesuccinocarboxamide synthase activity"/>
    <property type="evidence" value="ECO:0007669"/>
    <property type="project" value="UniProtKB-EC"/>
</dbReference>
<proteinExistence type="inferred from homology"/>
<dbReference type="NCBIfam" id="TIGR00081">
    <property type="entry name" value="purC"/>
    <property type="match status" value="1"/>
</dbReference>
<dbReference type="PANTHER" id="PTHR43599">
    <property type="entry name" value="MULTIFUNCTIONAL PROTEIN ADE2"/>
    <property type="match status" value="1"/>
</dbReference>
<keyword evidence="3 8" id="KW-0436">Ligase</keyword>
<evidence type="ECO:0000256" key="8">
    <source>
        <dbReference type="HAMAP-Rule" id="MF_00137"/>
    </source>
</evidence>
<evidence type="ECO:0000256" key="5">
    <source>
        <dbReference type="ARBA" id="ARBA00022755"/>
    </source>
</evidence>
<dbReference type="PROSITE" id="PS01057">
    <property type="entry name" value="SAICAR_SYNTHETASE_1"/>
    <property type="match status" value="1"/>
</dbReference>
<protein>
    <recommendedName>
        <fullName evidence="8 9">Multifunctional fusion protein</fullName>
    </recommendedName>
    <domain>
        <recommendedName>
            <fullName evidence="9">Phosphoribosylformylglycinamidine synthase subunit PurS</fullName>
            <shortName evidence="9">FGAM synthase</shortName>
            <ecNumber evidence="9">6.3.5.3</ecNumber>
        </recommendedName>
        <alternativeName>
            <fullName evidence="9">Formylglycinamide ribonucleotide amidotransferase subunit III</fullName>
        </alternativeName>
        <alternativeName>
            <fullName evidence="9">Phosphoribosylformylglycinamidine synthase subunit III</fullName>
            <shortName evidence="9">FGAR amidotransferase III</shortName>
            <shortName evidence="9">FGAR-AT III</shortName>
        </alternativeName>
    </domain>
    <domain>
        <recommendedName>
            <fullName evidence="8">Phosphoribosylaminoimidazole-succinocarboxamide synthase</fullName>
            <ecNumber evidence="8">6.3.2.6</ecNumber>
        </recommendedName>
        <alternativeName>
            <fullName evidence="8">SAICAR synthetase</fullName>
        </alternativeName>
    </domain>
</protein>
<dbReference type="NCBIfam" id="NF004630">
    <property type="entry name" value="PRK05974.1"/>
    <property type="match status" value="1"/>
</dbReference>
<evidence type="ECO:0000256" key="9">
    <source>
        <dbReference type="HAMAP-Rule" id="MF_01926"/>
    </source>
</evidence>
<comment type="pathway">
    <text evidence="1 8">Purine metabolism; IMP biosynthesis via de novo pathway; 5-amino-1-(5-phospho-D-ribosyl)imidazole-4-carboxamide from 5-amino-1-(5-phospho-D-ribosyl)imidazole-4-carboxylate: step 1/2.</text>
</comment>
<comment type="catalytic activity">
    <reaction evidence="7 8">
        <text>5-amino-1-(5-phospho-D-ribosyl)imidazole-4-carboxylate + L-aspartate + ATP = (2S)-2-[5-amino-1-(5-phospho-beta-D-ribosyl)imidazole-4-carboxamido]succinate + ADP + phosphate + 2 H(+)</text>
        <dbReference type="Rhea" id="RHEA:22628"/>
        <dbReference type="ChEBI" id="CHEBI:15378"/>
        <dbReference type="ChEBI" id="CHEBI:29991"/>
        <dbReference type="ChEBI" id="CHEBI:30616"/>
        <dbReference type="ChEBI" id="CHEBI:43474"/>
        <dbReference type="ChEBI" id="CHEBI:58443"/>
        <dbReference type="ChEBI" id="CHEBI:77657"/>
        <dbReference type="ChEBI" id="CHEBI:456216"/>
        <dbReference type="EC" id="6.3.2.6"/>
    </reaction>
</comment>
<sequence>MEKGQLLYQGKAKELFQTDQPDLIWVEYLNQATALNGAKKDQIKGKGELNNQITSLLFQRLDEKGIRSHFVEQISETEQIIQAVDIIPLEVVVRNIAAGSFSKRLAIPEGTPVKFPIVEFYFKNDELDDPMIIEDHIKVLDIATDEEITTLKTMALAVDEALSELFDEIGIILVDFKLEFGRTKEGTILLADEISPDTCRLWDKVTNEHLDKDIYRRDLGDLIPVYQEVLNRLKGEKKMYFVKVYVTYKDSVLDPQGEAVKGAVHRLGYDTIEDVRIGKYFEIKVAKSNRPIEEMIEEICDKLLANVNMETYRYEISTMEEV</sequence>
<keyword evidence="5 8" id="KW-0658">Purine biosynthesis</keyword>
<evidence type="ECO:0000256" key="7">
    <source>
        <dbReference type="ARBA" id="ARBA00048475"/>
    </source>
</evidence>
<dbReference type="InterPro" id="IPR018236">
    <property type="entry name" value="SAICAR_synthetase_CS"/>
</dbReference>
<dbReference type="CDD" id="cd01415">
    <property type="entry name" value="SAICAR_synt_PurC"/>
    <property type="match status" value="1"/>
</dbReference>
<comment type="function">
    <text evidence="9">Part of the phosphoribosylformylglycinamidine synthase complex involved in the purines biosynthetic pathway. Catalyzes the ATP-dependent conversion of formylglycinamide ribonucleotide (FGAR) and glutamine to yield formylglycinamidine ribonucleotide (FGAM) and glutamate. The FGAM synthase complex is composed of three subunits. PurQ produces an ammonia molecule by converting glutamine to glutamate. PurL transfers the ammonia molecule to FGAR to form FGAM in an ATP-dependent manner. PurS interacts with PurQ and PurL and is thought to assist in the transfer of the ammonia molecule from PurQ to PurL.</text>
</comment>
<dbReference type="InterPro" id="IPR028923">
    <property type="entry name" value="SAICAR_synt/ADE2_N"/>
</dbReference>
<dbReference type="Pfam" id="PF02700">
    <property type="entry name" value="PurS"/>
    <property type="match status" value="1"/>
</dbReference>
<comment type="similarity">
    <text evidence="9">Belongs to the PurS family.</text>
</comment>
<comment type="subunit">
    <text evidence="9">Part of the FGAM synthase complex composed of 1 PurL, 1 PurQ and 2 PurS subunits.</text>
</comment>
<comment type="catalytic activity">
    <reaction evidence="9">
        <text>N(2)-formyl-N(1)-(5-phospho-beta-D-ribosyl)glycinamide + L-glutamine + ATP + H2O = 2-formamido-N(1)-(5-O-phospho-beta-D-ribosyl)acetamidine + L-glutamate + ADP + phosphate + H(+)</text>
        <dbReference type="Rhea" id="RHEA:17129"/>
        <dbReference type="ChEBI" id="CHEBI:15377"/>
        <dbReference type="ChEBI" id="CHEBI:15378"/>
        <dbReference type="ChEBI" id="CHEBI:29985"/>
        <dbReference type="ChEBI" id="CHEBI:30616"/>
        <dbReference type="ChEBI" id="CHEBI:43474"/>
        <dbReference type="ChEBI" id="CHEBI:58359"/>
        <dbReference type="ChEBI" id="CHEBI:147286"/>
        <dbReference type="ChEBI" id="CHEBI:147287"/>
        <dbReference type="ChEBI" id="CHEBI:456216"/>
        <dbReference type="EC" id="6.3.5.3"/>
    </reaction>
</comment>
<evidence type="ECO:0000313" key="12">
    <source>
        <dbReference type="Proteomes" id="UP000774130"/>
    </source>
</evidence>
<comment type="similarity">
    <text evidence="2 8">Belongs to the SAICAR synthetase family.</text>
</comment>
<dbReference type="Pfam" id="PF01259">
    <property type="entry name" value="SAICAR_synt"/>
    <property type="match status" value="1"/>
</dbReference>
<organism evidence="11 12">
    <name type="scientific">Enterococcus alishanensis</name>
    <dbReference type="NCBI Taxonomy" id="1303817"/>
    <lineage>
        <taxon>Bacteria</taxon>
        <taxon>Bacillati</taxon>
        <taxon>Bacillota</taxon>
        <taxon>Bacilli</taxon>
        <taxon>Lactobacillales</taxon>
        <taxon>Enterococcaceae</taxon>
        <taxon>Enterococcus</taxon>
    </lineage>
</organism>
<dbReference type="Proteomes" id="UP000774130">
    <property type="component" value="Unassembled WGS sequence"/>
</dbReference>
<dbReference type="InterPro" id="IPR033934">
    <property type="entry name" value="SAICAR_synt_PurC"/>
</dbReference>
<keyword evidence="6 8" id="KW-0067">ATP-binding</keyword>
<dbReference type="PROSITE" id="PS01058">
    <property type="entry name" value="SAICAR_SYNTHETASE_2"/>
    <property type="match status" value="1"/>
</dbReference>
<evidence type="ECO:0000256" key="2">
    <source>
        <dbReference type="ARBA" id="ARBA00010190"/>
    </source>
</evidence>
<accession>A0ABS6TBN1</accession>
<dbReference type="EC" id="6.3.5.3" evidence="9"/>
<keyword evidence="12" id="KW-1185">Reference proteome</keyword>
<dbReference type="NCBIfam" id="TIGR00302">
    <property type="entry name" value="phosphoribosylformylglycinamidine synthase subunit PurS"/>
    <property type="match status" value="1"/>
</dbReference>
<dbReference type="PANTHER" id="PTHR43599:SF3">
    <property type="entry name" value="SI:DKEY-6E2.2"/>
    <property type="match status" value="1"/>
</dbReference>
<keyword evidence="9" id="KW-0963">Cytoplasm</keyword>
<dbReference type="HAMAP" id="MF_00137">
    <property type="entry name" value="SAICAR_synth"/>
    <property type="match status" value="1"/>
</dbReference>
<comment type="pathway">
    <text evidence="9">Purine metabolism; IMP biosynthesis via de novo pathway; 5-amino-1-(5-phospho-D-ribosyl)imidazole from N(2)-formyl-N(1)-(5-phospho-D-ribosyl)glycinamide: step 1/2.</text>
</comment>
<evidence type="ECO:0000313" key="11">
    <source>
        <dbReference type="EMBL" id="MBV7390300.1"/>
    </source>
</evidence>
<name>A0ABS6TBN1_9ENTE</name>
<comment type="caution">
    <text evidence="11">The sequence shown here is derived from an EMBL/GenBank/DDBJ whole genome shotgun (WGS) entry which is preliminary data.</text>
</comment>
<evidence type="ECO:0000259" key="10">
    <source>
        <dbReference type="Pfam" id="PF01259"/>
    </source>
</evidence>
<dbReference type="EMBL" id="JAHUZB010000002">
    <property type="protein sequence ID" value="MBV7390300.1"/>
    <property type="molecule type" value="Genomic_DNA"/>
</dbReference>
<evidence type="ECO:0000256" key="3">
    <source>
        <dbReference type="ARBA" id="ARBA00022598"/>
    </source>
</evidence>
<evidence type="ECO:0000256" key="6">
    <source>
        <dbReference type="ARBA" id="ARBA00022840"/>
    </source>
</evidence>
<reference evidence="11 12" key="1">
    <citation type="submission" date="2021-06" db="EMBL/GenBank/DDBJ databases">
        <title>Enterococcus alishanensis sp. nov., a novel lactic acid bacterium isolated from fresh coffee beans.</title>
        <authorList>
            <person name="Chen Y.-S."/>
        </authorList>
    </citation>
    <scope>NUCLEOTIDE SEQUENCE [LARGE SCALE GENOMIC DNA]</scope>
    <source>
        <strain evidence="11 12">ALS3</strain>
    </source>
</reference>